<keyword evidence="3" id="KW-1185">Reference proteome</keyword>
<proteinExistence type="predicted"/>
<evidence type="ECO:0000256" key="1">
    <source>
        <dbReference type="SAM" id="Phobius"/>
    </source>
</evidence>
<sequence>MKKSVPWITLSILVVVSISSWITYSLYKPAPPELEVVAAKHVVEVKPVTYSLRKWGRTASADINTDPAVLVRESTPLIVDPSDNIELLFNHSPDTVKCYLWEMETGKLAYKELTAYPLNLESSNIASGDYALEILAKWENGYVLYNTRIIVNDDKP</sequence>
<organism evidence="2 3">
    <name type="scientific">Mesobacillus jeotgali</name>
    <dbReference type="NCBI Taxonomy" id="129985"/>
    <lineage>
        <taxon>Bacteria</taxon>
        <taxon>Bacillati</taxon>
        <taxon>Bacillota</taxon>
        <taxon>Bacilli</taxon>
        <taxon>Bacillales</taxon>
        <taxon>Bacillaceae</taxon>
        <taxon>Mesobacillus</taxon>
    </lineage>
</organism>
<evidence type="ECO:0000313" key="2">
    <source>
        <dbReference type="EMBL" id="WNF21163.1"/>
    </source>
</evidence>
<keyword evidence="1" id="KW-1133">Transmembrane helix</keyword>
<name>A0ABY9VB94_9BACI</name>
<dbReference type="Proteomes" id="UP001303324">
    <property type="component" value="Chromosome"/>
</dbReference>
<dbReference type="EMBL" id="CP134494">
    <property type="protein sequence ID" value="WNF21163.1"/>
    <property type="molecule type" value="Genomic_DNA"/>
</dbReference>
<dbReference type="RefSeq" id="WP_311070794.1">
    <property type="nucleotide sequence ID" value="NZ_CP134494.1"/>
</dbReference>
<evidence type="ECO:0000313" key="3">
    <source>
        <dbReference type="Proteomes" id="UP001303324"/>
    </source>
</evidence>
<accession>A0ABY9VB94</accession>
<protein>
    <submittedName>
        <fullName evidence="2">Uncharacterized protein</fullName>
    </submittedName>
</protein>
<keyword evidence="1" id="KW-0472">Membrane</keyword>
<reference evidence="2 3" key="1">
    <citation type="submission" date="2023-09" db="EMBL/GenBank/DDBJ databases">
        <title>Microbial mechanism of fulvic acid promoting antimony reduction mineralization in rice fields.</title>
        <authorList>
            <person name="Chen G."/>
            <person name="Lan J."/>
        </authorList>
    </citation>
    <scope>NUCLEOTIDE SEQUENCE [LARGE SCALE GENOMIC DNA]</scope>
    <source>
        <strain evidence="2 3">PS1</strain>
    </source>
</reference>
<keyword evidence="1" id="KW-0812">Transmembrane</keyword>
<gene>
    <name evidence="2" type="ORF">RH061_13220</name>
</gene>
<feature type="transmembrane region" description="Helical" evidence="1">
    <location>
        <begin position="7"/>
        <end position="27"/>
    </location>
</feature>